<organism evidence="2">
    <name type="scientific">marine sediment metagenome</name>
    <dbReference type="NCBI Taxonomy" id="412755"/>
    <lineage>
        <taxon>unclassified sequences</taxon>
        <taxon>metagenomes</taxon>
        <taxon>ecological metagenomes</taxon>
    </lineage>
</organism>
<gene>
    <name evidence="2" type="ORF">LCGC14_2423140</name>
</gene>
<proteinExistence type="predicted"/>
<name>A0A0F9EIA6_9ZZZZ</name>
<dbReference type="EMBL" id="LAZR01036892">
    <property type="protein sequence ID" value="KKL23658.1"/>
    <property type="molecule type" value="Genomic_DNA"/>
</dbReference>
<protein>
    <submittedName>
        <fullName evidence="2">Uncharacterized protein</fullName>
    </submittedName>
</protein>
<comment type="caution">
    <text evidence="2">The sequence shown here is derived from an EMBL/GenBank/DDBJ whole genome shotgun (WGS) entry which is preliminary data.</text>
</comment>
<sequence>MTLQEKHAIQAVRNVLFDTFLTVTHYKAPVAANMILSTYKHLCEKIDEYEDRERKREYDRERNATKKAREKERTG</sequence>
<dbReference type="AlphaFoldDB" id="A0A0F9EIA6"/>
<accession>A0A0F9EIA6</accession>
<evidence type="ECO:0000313" key="2">
    <source>
        <dbReference type="EMBL" id="KKL23658.1"/>
    </source>
</evidence>
<reference evidence="2" key="1">
    <citation type="journal article" date="2015" name="Nature">
        <title>Complex archaea that bridge the gap between prokaryotes and eukaryotes.</title>
        <authorList>
            <person name="Spang A."/>
            <person name="Saw J.H."/>
            <person name="Jorgensen S.L."/>
            <person name="Zaremba-Niedzwiedzka K."/>
            <person name="Martijn J."/>
            <person name="Lind A.E."/>
            <person name="van Eijk R."/>
            <person name="Schleper C."/>
            <person name="Guy L."/>
            <person name="Ettema T.J."/>
        </authorList>
    </citation>
    <scope>NUCLEOTIDE SEQUENCE</scope>
</reference>
<evidence type="ECO:0000256" key="1">
    <source>
        <dbReference type="SAM" id="MobiDB-lite"/>
    </source>
</evidence>
<feature type="region of interest" description="Disordered" evidence="1">
    <location>
        <begin position="51"/>
        <end position="75"/>
    </location>
</feature>